<evidence type="ECO:0000259" key="10">
    <source>
        <dbReference type="Pfam" id="PF19044"/>
    </source>
</evidence>
<evidence type="ECO:0000256" key="2">
    <source>
        <dbReference type="ARBA" id="ARBA00006512"/>
    </source>
</evidence>
<dbReference type="GO" id="GO:0005524">
    <property type="term" value="F:ATP binding"/>
    <property type="evidence" value="ECO:0007669"/>
    <property type="project" value="UniProtKB-KW"/>
</dbReference>
<comment type="similarity">
    <text evidence="2">Belongs to the TrbE/VirB4 family.</text>
</comment>
<sequence length="935" mass="107119">MLKSEIVYKAMTRPAMVFGVPLIPFILVCCLFALIAVYTHIALALLAVPIIYIMKMMAKKDDLIFRLYGFKLLFASNPKNKSFYGVKSYSATNYNKRKLDKFDIPNIEILASKTMKQKITDLSPMPSFEKFIPYEVLVKNVIMTKNYDFIVSYGLEGVDFQVESDEDNDYTKNVLHSFLKQCLNEKISFYFHSVRVNTKENLISNFNNEFARSLNDDYFKGINQYALRENKLFLTLIYSPFDKTTKSSFRNFFSSEALTNRDKQIQQQIREMEKICVNLETALNVFSPIRLTDYIYENKTYNSQLEFLNSLYNCQNFPVLKLKSPIFSFLKGNLNNIQFSQNIGLITLNDGSKKYFKAVEFQDYPSETYIGILDELLFLDVDYVITQSFVPINTKEAKEALKAQRKRLISAEDDGVSQVLELDNALDQLTNNEIGFGEYHFSIVIYADSKTAIDKASSLVASTINNCGFITTQANIALAATYFGQFPANFAYRPRLHKISTLNLASLVSLHSFGRGKMCKNAWGDAITMFRTPNGTPYFFNFHETDFQKNQFGDMVLANSLVIGKSGGGKTMLMNFILAQMTKFADKASFPKDLPDNAKKLTMFYLDKDKGAIGNIMGLGGKYIIVKDGENSGFNPFMVESTNENLNKLKTLIKMLVTRNGEILTTLEEENLNRAVESVMRFPIEDRQYGISLVLEHLTEGSDETNSMKSRLNLWKSGNKFGWVFDNAIDNFKFDNDEINIYGIDGTDLLANAEVNGVVSYYILWRIFSVCDGRRYACFIDEAWDWIRNETVADFVFDKEKTIRKLNGFLVLGTQSVEDFAKSPIARAILEQSATLVLLANDKAQEEDYCKALNLSKEVYEFVKTTMKTDYRFLTIKDQRFKTISTMDLSFLDKKYLKILSTGKAYTEPLEQILDKKLPYLEQLQEIYKLYEGDK</sequence>
<keyword evidence="3 8" id="KW-0812">Transmembrane</keyword>
<comment type="subcellular location">
    <subcellularLocation>
        <location evidence="1">Membrane</location>
    </subcellularLocation>
</comment>
<dbReference type="InterPro" id="IPR043964">
    <property type="entry name" value="P-loop_TraG"/>
</dbReference>
<proteinExistence type="inferred from homology"/>
<evidence type="ECO:0000256" key="7">
    <source>
        <dbReference type="ARBA" id="ARBA00023136"/>
    </source>
</evidence>
<dbReference type="InterPro" id="IPR018145">
    <property type="entry name" value="CagE_TrbE_VirB_cntrl_dom"/>
</dbReference>
<dbReference type="EMBL" id="CP018791">
    <property type="protein sequence ID" value="ARR02874.1"/>
    <property type="molecule type" value="Genomic_DNA"/>
</dbReference>
<dbReference type="GO" id="GO:0016020">
    <property type="term" value="C:membrane"/>
    <property type="evidence" value="ECO:0007669"/>
    <property type="project" value="UniProtKB-SubCell"/>
</dbReference>
<dbReference type="AlphaFoldDB" id="A0A1X9T2X3"/>
<dbReference type="RefSeq" id="WP_086334046.1">
    <property type="nucleotide sequence ID" value="NZ_CP018791.1"/>
</dbReference>
<protein>
    <submittedName>
        <fullName evidence="11">Type IV secretion system protein, fused VirB3/VirB4</fullName>
    </submittedName>
</protein>
<dbReference type="InterPro" id="IPR051162">
    <property type="entry name" value="T4SS_component"/>
</dbReference>
<dbReference type="STRING" id="1660074.CVIC8964_1495"/>
<feature type="transmembrane region" description="Helical" evidence="8">
    <location>
        <begin position="20"/>
        <end position="53"/>
    </location>
</feature>
<name>A0A1X9T2X3_9BACT</name>
<keyword evidence="5" id="KW-0067">ATP-binding</keyword>
<evidence type="ECO:0000256" key="1">
    <source>
        <dbReference type="ARBA" id="ARBA00004370"/>
    </source>
</evidence>
<evidence type="ECO:0000256" key="3">
    <source>
        <dbReference type="ARBA" id="ARBA00022692"/>
    </source>
</evidence>
<evidence type="ECO:0000256" key="6">
    <source>
        <dbReference type="ARBA" id="ARBA00022989"/>
    </source>
</evidence>
<feature type="domain" description="TraG P-loop" evidence="10">
    <location>
        <begin position="535"/>
        <end position="846"/>
    </location>
</feature>
<evidence type="ECO:0000259" key="9">
    <source>
        <dbReference type="Pfam" id="PF03135"/>
    </source>
</evidence>
<keyword evidence="7 8" id="KW-0472">Membrane</keyword>
<dbReference type="Gene3D" id="3.40.50.300">
    <property type="entry name" value="P-loop containing nucleotide triphosphate hydrolases"/>
    <property type="match status" value="1"/>
</dbReference>
<dbReference type="Pfam" id="PF03135">
    <property type="entry name" value="CagE_TrbE_VirB"/>
    <property type="match status" value="1"/>
</dbReference>
<gene>
    <name evidence="11" type="ORF">CVIC8964_1495</name>
</gene>
<dbReference type="Gene3D" id="1.10.8.730">
    <property type="match status" value="1"/>
</dbReference>
<dbReference type="Pfam" id="PF19044">
    <property type="entry name" value="P-loop_TraG"/>
    <property type="match status" value="1"/>
</dbReference>
<keyword evidence="6 8" id="KW-1133">Transmembrane helix</keyword>
<evidence type="ECO:0000313" key="11">
    <source>
        <dbReference type="EMBL" id="ARR02874.1"/>
    </source>
</evidence>
<dbReference type="InterPro" id="IPR007792">
    <property type="entry name" value="T4SS_VirB3/TrbD/AvhB"/>
</dbReference>
<evidence type="ECO:0000256" key="8">
    <source>
        <dbReference type="SAM" id="Phobius"/>
    </source>
</evidence>
<dbReference type="InterPro" id="IPR027417">
    <property type="entry name" value="P-loop_NTPase"/>
</dbReference>
<organism evidence="11 12">
    <name type="scientific">Campylobacter vicugnae</name>
    <dbReference type="NCBI Taxonomy" id="1660076"/>
    <lineage>
        <taxon>Bacteria</taxon>
        <taxon>Pseudomonadati</taxon>
        <taxon>Campylobacterota</taxon>
        <taxon>Epsilonproteobacteria</taxon>
        <taxon>Campylobacterales</taxon>
        <taxon>Campylobacteraceae</taxon>
        <taxon>Campylobacter</taxon>
    </lineage>
</organism>
<keyword evidence="4" id="KW-0547">Nucleotide-binding</keyword>
<evidence type="ECO:0000313" key="12">
    <source>
        <dbReference type="Proteomes" id="UP000194265"/>
    </source>
</evidence>
<dbReference type="OrthoDB" id="9816422at2"/>
<evidence type="ECO:0000256" key="4">
    <source>
        <dbReference type="ARBA" id="ARBA00022741"/>
    </source>
</evidence>
<evidence type="ECO:0000256" key="5">
    <source>
        <dbReference type="ARBA" id="ARBA00022840"/>
    </source>
</evidence>
<dbReference type="PANTHER" id="PTHR30121">
    <property type="entry name" value="UNCHARACTERIZED PROTEIN YJGR-RELATED"/>
    <property type="match status" value="1"/>
</dbReference>
<feature type="domain" description="CagE TrbE VirB component of type IV transporter system central" evidence="9">
    <location>
        <begin position="297"/>
        <end position="495"/>
    </location>
</feature>
<dbReference type="PANTHER" id="PTHR30121:SF12">
    <property type="entry name" value="TYPE IV SECRETION SYSTEM PROTEIN CAGE"/>
    <property type="match status" value="1"/>
</dbReference>
<accession>A0A1X9T2X3</accession>
<dbReference type="SUPFAM" id="SSF52540">
    <property type="entry name" value="P-loop containing nucleoside triphosphate hydrolases"/>
    <property type="match status" value="1"/>
</dbReference>
<dbReference type="Pfam" id="PF05101">
    <property type="entry name" value="VirB3"/>
    <property type="match status" value="1"/>
</dbReference>
<dbReference type="Proteomes" id="UP000194265">
    <property type="component" value="Chromosome"/>
</dbReference>
<reference evidence="11 12" key="1">
    <citation type="journal article" date="2017" name="Genome Biol. Evol.">
        <title>Comparative Genomic Analysis Identifies a Campylobacter Clade Deficient in Selenium Metabolism.</title>
        <authorList>
            <person name="Miller W.G."/>
            <person name="Yee E."/>
            <person name="Lopes B.S."/>
            <person name="Chapman M.H."/>
            <person name="Huynh S."/>
            <person name="Bono J.L."/>
            <person name="Parker C.T."/>
            <person name="Strachan N.J.C."/>
            <person name="Forbes K.J."/>
        </authorList>
    </citation>
    <scope>NUCLEOTIDE SEQUENCE [LARGE SCALE GENOMIC DNA]</scope>
    <source>
        <strain evidence="11 12">RM8964</strain>
    </source>
</reference>